<dbReference type="EMBL" id="JAUHJS010000001">
    <property type="protein sequence ID" value="MDN4163969.1"/>
    <property type="molecule type" value="Genomic_DNA"/>
</dbReference>
<name>A0ABT8F0U5_9BACT</name>
<reference evidence="1" key="1">
    <citation type="submission" date="2023-06" db="EMBL/GenBank/DDBJ databases">
        <title>Cytophagales bacterium Strain LB-30, isolated from soil.</title>
        <authorList>
            <person name="Liu B."/>
        </authorList>
    </citation>
    <scope>NUCLEOTIDE SEQUENCE</scope>
    <source>
        <strain evidence="1">LB-30</strain>
    </source>
</reference>
<comment type="caution">
    <text evidence="1">The sequence shown here is derived from an EMBL/GenBank/DDBJ whole genome shotgun (WGS) entry which is preliminary data.</text>
</comment>
<sequence>MAARNHFWEGFKVVSTQLRVNNTLSFYPNSIVWQVKSVSPEGIAVQAQNKTRFYSHKELEGRSIILRFPEKPRFAKGDYFPPESTTRINEVQKDSFEGYWYTLTNGKTIPYLTVQYYGTI</sequence>
<protein>
    <submittedName>
        <fullName evidence="1">Uncharacterized protein</fullName>
    </submittedName>
</protein>
<proteinExistence type="predicted"/>
<accession>A0ABT8F0U5</accession>
<gene>
    <name evidence="1" type="ORF">QWY31_00570</name>
</gene>
<evidence type="ECO:0000313" key="2">
    <source>
        <dbReference type="Proteomes" id="UP001168552"/>
    </source>
</evidence>
<organism evidence="1 2">
    <name type="scientific">Shiella aurantiaca</name>
    <dbReference type="NCBI Taxonomy" id="3058365"/>
    <lineage>
        <taxon>Bacteria</taxon>
        <taxon>Pseudomonadati</taxon>
        <taxon>Bacteroidota</taxon>
        <taxon>Cytophagia</taxon>
        <taxon>Cytophagales</taxon>
        <taxon>Shiellaceae</taxon>
        <taxon>Shiella</taxon>
    </lineage>
</organism>
<evidence type="ECO:0000313" key="1">
    <source>
        <dbReference type="EMBL" id="MDN4163969.1"/>
    </source>
</evidence>
<dbReference type="Proteomes" id="UP001168552">
    <property type="component" value="Unassembled WGS sequence"/>
</dbReference>
<keyword evidence="2" id="KW-1185">Reference proteome</keyword>
<dbReference type="RefSeq" id="WP_320002498.1">
    <property type="nucleotide sequence ID" value="NZ_JAUHJS010000001.1"/>
</dbReference>